<dbReference type="EMBL" id="CDPU01000018">
    <property type="protein sequence ID" value="CEO50430.1"/>
    <property type="molecule type" value="Genomic_DNA"/>
</dbReference>
<evidence type="ECO:0000259" key="2">
    <source>
        <dbReference type="Pfam" id="PF00248"/>
    </source>
</evidence>
<evidence type="ECO:0000313" key="3">
    <source>
        <dbReference type="EMBL" id="CEO50430.1"/>
    </source>
</evidence>
<dbReference type="GO" id="GO:0005737">
    <property type="term" value="C:cytoplasm"/>
    <property type="evidence" value="ECO:0007669"/>
    <property type="project" value="TreeGrafter"/>
</dbReference>
<protein>
    <recommendedName>
        <fullName evidence="2">NADP-dependent oxidoreductase domain-containing protein</fullName>
    </recommendedName>
</protein>
<dbReference type="PANTHER" id="PTHR43625">
    <property type="entry name" value="AFLATOXIN B1 ALDEHYDE REDUCTASE"/>
    <property type="match status" value="1"/>
</dbReference>
<dbReference type="InterPro" id="IPR020471">
    <property type="entry name" value="AKR"/>
</dbReference>
<accession>A0A0B7K616</accession>
<dbReference type="InterPro" id="IPR050791">
    <property type="entry name" value="Aldo-Keto_reductase"/>
</dbReference>
<dbReference type="InterPro" id="IPR023210">
    <property type="entry name" value="NADP_OxRdtase_dom"/>
</dbReference>
<dbReference type="SUPFAM" id="SSF51430">
    <property type="entry name" value="NAD(P)-linked oxidoreductase"/>
    <property type="match status" value="1"/>
</dbReference>
<dbReference type="Gene3D" id="3.20.20.100">
    <property type="entry name" value="NADP-dependent oxidoreductase domain"/>
    <property type="match status" value="1"/>
</dbReference>
<organism evidence="3">
    <name type="scientific">Bionectria ochroleuca</name>
    <name type="common">Gliocladium roseum</name>
    <dbReference type="NCBI Taxonomy" id="29856"/>
    <lineage>
        <taxon>Eukaryota</taxon>
        <taxon>Fungi</taxon>
        <taxon>Dikarya</taxon>
        <taxon>Ascomycota</taxon>
        <taxon>Pezizomycotina</taxon>
        <taxon>Sordariomycetes</taxon>
        <taxon>Hypocreomycetidae</taxon>
        <taxon>Hypocreales</taxon>
        <taxon>Bionectriaceae</taxon>
        <taxon>Clonostachys</taxon>
    </lineage>
</organism>
<evidence type="ECO:0000256" key="1">
    <source>
        <dbReference type="ARBA" id="ARBA00023002"/>
    </source>
</evidence>
<dbReference type="AlphaFoldDB" id="A0A0B7K616"/>
<dbReference type="PRINTS" id="PR00069">
    <property type="entry name" value="ALDKETRDTASE"/>
</dbReference>
<dbReference type="Pfam" id="PF00248">
    <property type="entry name" value="Aldo_ket_red"/>
    <property type="match status" value="1"/>
</dbReference>
<dbReference type="InterPro" id="IPR036812">
    <property type="entry name" value="NAD(P)_OxRdtase_dom_sf"/>
</dbReference>
<feature type="domain" description="NADP-dependent oxidoreductase" evidence="2">
    <location>
        <begin position="21"/>
        <end position="317"/>
    </location>
</feature>
<sequence length="339" mass="37688">MSSGNVQTRKLGQHGPTIPAIGLGLMGLSVFYGKPGSDEERFTLLDKALELGATHWDSAALYGDSEVLLGKWFKRTGKRDQIFLTSKFGFAKGFADPTVIDSSGEYCKKSCQESLDRLGTDYIDLYYMHRANPATPIEDTMRGMAELKREGKIKYIGLSEVSSSTLRRACKIAHVDAVQIEYSPFVLDVENSVGTHLLKTCRELGVAVVAYSPLGRGILTGAFSTKESFQKDGDYRTIMPWFQDDNFDRNVTLVNQFRELADKKGCKPSQLAIAWLLKQGDDIIPIPGTKQIKYLEENWASQYVQLTDEDEKEIRRFVEAAEVAGPRGAPGFADTAEEK</sequence>
<dbReference type="GO" id="GO:0016491">
    <property type="term" value="F:oxidoreductase activity"/>
    <property type="evidence" value="ECO:0007669"/>
    <property type="project" value="UniProtKB-KW"/>
</dbReference>
<proteinExistence type="predicted"/>
<name>A0A0B7K616_BIOOC</name>
<dbReference type="PANTHER" id="PTHR43625:SF40">
    <property type="entry name" value="ALDO-KETO REDUCTASE YAKC [NADP(+)]"/>
    <property type="match status" value="1"/>
</dbReference>
<reference evidence="3" key="1">
    <citation type="submission" date="2015-01" db="EMBL/GenBank/DDBJ databases">
        <authorList>
            <person name="Durling Mikael"/>
        </authorList>
    </citation>
    <scope>NUCLEOTIDE SEQUENCE</scope>
</reference>
<keyword evidence="1" id="KW-0560">Oxidoreductase</keyword>
<gene>
    <name evidence="3" type="ORF">BN869_000006488_1</name>
</gene>